<protein>
    <submittedName>
        <fullName evidence="2">Uncharacterized protein</fullName>
    </submittedName>
</protein>
<dbReference type="OrthoDB" id="433738at2759"/>
<evidence type="ECO:0000256" key="1">
    <source>
        <dbReference type="SAM" id="MobiDB-lite"/>
    </source>
</evidence>
<reference evidence="3" key="2">
    <citation type="submission" date="2015-01" db="EMBL/GenBank/DDBJ databases">
        <title>Evolutionary Origins and Diversification of the Mycorrhizal Mutualists.</title>
        <authorList>
            <consortium name="DOE Joint Genome Institute"/>
            <consortium name="Mycorrhizal Genomics Consortium"/>
            <person name="Kohler A."/>
            <person name="Kuo A."/>
            <person name="Nagy L.G."/>
            <person name="Floudas D."/>
            <person name="Copeland A."/>
            <person name="Barry K.W."/>
            <person name="Cichocki N."/>
            <person name="Veneault-Fourrey C."/>
            <person name="LaButti K."/>
            <person name="Lindquist E.A."/>
            <person name="Lipzen A."/>
            <person name="Lundell T."/>
            <person name="Morin E."/>
            <person name="Murat C."/>
            <person name="Riley R."/>
            <person name="Ohm R."/>
            <person name="Sun H."/>
            <person name="Tunlid A."/>
            <person name="Henrissat B."/>
            <person name="Grigoriev I.V."/>
            <person name="Hibbett D.S."/>
            <person name="Martin F."/>
        </authorList>
    </citation>
    <scope>NUCLEOTIDE SEQUENCE [LARGE SCALE GENOMIC DNA]</scope>
    <source>
        <strain evidence="3">F 1598</strain>
    </source>
</reference>
<organism evidence="2 3">
    <name type="scientific">Piloderma croceum (strain F 1598)</name>
    <dbReference type="NCBI Taxonomy" id="765440"/>
    <lineage>
        <taxon>Eukaryota</taxon>
        <taxon>Fungi</taxon>
        <taxon>Dikarya</taxon>
        <taxon>Basidiomycota</taxon>
        <taxon>Agaricomycotina</taxon>
        <taxon>Agaricomycetes</taxon>
        <taxon>Agaricomycetidae</taxon>
        <taxon>Atheliales</taxon>
        <taxon>Atheliaceae</taxon>
        <taxon>Piloderma</taxon>
    </lineage>
</organism>
<reference evidence="2 3" key="1">
    <citation type="submission" date="2014-04" db="EMBL/GenBank/DDBJ databases">
        <authorList>
            <consortium name="DOE Joint Genome Institute"/>
            <person name="Kuo A."/>
            <person name="Tarkka M."/>
            <person name="Buscot F."/>
            <person name="Kohler A."/>
            <person name="Nagy L.G."/>
            <person name="Floudas D."/>
            <person name="Copeland A."/>
            <person name="Barry K.W."/>
            <person name="Cichocki N."/>
            <person name="Veneault-Fourrey C."/>
            <person name="LaButti K."/>
            <person name="Lindquist E.A."/>
            <person name="Lipzen A."/>
            <person name="Lundell T."/>
            <person name="Morin E."/>
            <person name="Murat C."/>
            <person name="Sun H."/>
            <person name="Tunlid A."/>
            <person name="Henrissat B."/>
            <person name="Grigoriev I.V."/>
            <person name="Hibbett D.S."/>
            <person name="Martin F."/>
            <person name="Nordberg H.P."/>
            <person name="Cantor M.N."/>
            <person name="Hua S.X."/>
        </authorList>
    </citation>
    <scope>NUCLEOTIDE SEQUENCE [LARGE SCALE GENOMIC DNA]</scope>
    <source>
        <strain evidence="2 3">F 1598</strain>
    </source>
</reference>
<dbReference type="Proteomes" id="UP000054166">
    <property type="component" value="Unassembled WGS sequence"/>
</dbReference>
<gene>
    <name evidence="2" type="ORF">PILCRDRAFT_249161</name>
</gene>
<feature type="region of interest" description="Disordered" evidence="1">
    <location>
        <begin position="1"/>
        <end position="34"/>
    </location>
</feature>
<dbReference type="InParanoid" id="A0A0C3GBY4"/>
<dbReference type="EMBL" id="KN832977">
    <property type="protein sequence ID" value="KIM88156.1"/>
    <property type="molecule type" value="Genomic_DNA"/>
</dbReference>
<accession>A0A0C3GBY4</accession>
<name>A0A0C3GBY4_PILCF</name>
<feature type="compositionally biased region" description="Basic and acidic residues" evidence="1">
    <location>
        <begin position="8"/>
        <end position="20"/>
    </location>
</feature>
<evidence type="ECO:0000313" key="2">
    <source>
        <dbReference type="EMBL" id="KIM88156.1"/>
    </source>
</evidence>
<evidence type="ECO:0000313" key="3">
    <source>
        <dbReference type="Proteomes" id="UP000054166"/>
    </source>
</evidence>
<sequence>MSHSHTHAPGEVHDHSHGPPEPHQQQVTLQAPDPALQAIIEADFRPVDLLTDIDKAAKAISAAQRELSRQKPAESHAIE</sequence>
<proteinExistence type="predicted"/>
<dbReference type="HOGENOM" id="CLU_2606841_0_0_1"/>
<keyword evidence="3" id="KW-1185">Reference proteome</keyword>
<dbReference type="AlphaFoldDB" id="A0A0C3GBY4"/>